<dbReference type="GO" id="GO:0005201">
    <property type="term" value="F:extracellular matrix structural constituent"/>
    <property type="evidence" value="ECO:0007669"/>
    <property type="project" value="TreeGrafter"/>
</dbReference>
<feature type="disulfide bond" evidence="13">
    <location>
        <begin position="1090"/>
        <end position="1102"/>
    </location>
</feature>
<feature type="disulfide bond" evidence="13">
    <location>
        <begin position="904"/>
        <end position="921"/>
    </location>
</feature>
<feature type="domain" description="Laminin EGF-like" evidence="18">
    <location>
        <begin position="902"/>
        <end position="950"/>
    </location>
</feature>
<dbReference type="FunFam" id="2.60.120.260:FF:000017">
    <property type="entry name" value="Laminin subunit alpha 2"/>
    <property type="match status" value="1"/>
</dbReference>
<keyword evidence="4" id="KW-0272">Extracellular matrix</keyword>
<dbReference type="GO" id="GO:0030334">
    <property type="term" value="P:regulation of cell migration"/>
    <property type="evidence" value="ECO:0007669"/>
    <property type="project" value="InterPro"/>
</dbReference>
<evidence type="ECO:0000313" key="21">
    <source>
        <dbReference type="EMBL" id="KAJ8379009.1"/>
    </source>
</evidence>
<organism evidence="21 22">
    <name type="scientific">Aldrovandia affinis</name>
    <dbReference type="NCBI Taxonomy" id="143900"/>
    <lineage>
        <taxon>Eukaryota</taxon>
        <taxon>Metazoa</taxon>
        <taxon>Chordata</taxon>
        <taxon>Craniata</taxon>
        <taxon>Vertebrata</taxon>
        <taxon>Euteleostomi</taxon>
        <taxon>Actinopterygii</taxon>
        <taxon>Neopterygii</taxon>
        <taxon>Teleostei</taxon>
        <taxon>Notacanthiformes</taxon>
        <taxon>Halosauridae</taxon>
        <taxon>Aldrovandia</taxon>
    </lineage>
</organism>
<feature type="disulfide bond" evidence="13">
    <location>
        <begin position="951"/>
        <end position="963"/>
    </location>
</feature>
<feature type="chain" id="PRO_5042094416" evidence="16">
    <location>
        <begin position="18"/>
        <end position="2403"/>
    </location>
</feature>
<dbReference type="InterPro" id="IPR001791">
    <property type="entry name" value="Laminin_G"/>
</dbReference>
<evidence type="ECO:0000256" key="10">
    <source>
        <dbReference type="ARBA" id="ARBA00023157"/>
    </source>
</evidence>
<dbReference type="Pfam" id="PF24973">
    <property type="entry name" value="EGF_LMN_ATRN"/>
    <property type="match status" value="2"/>
</dbReference>
<dbReference type="PROSITE" id="PS00022">
    <property type="entry name" value="EGF_1"/>
    <property type="match status" value="1"/>
</dbReference>
<keyword evidence="7" id="KW-0084">Basement membrane</keyword>
<feature type="disulfide bond" evidence="13">
    <location>
        <begin position="873"/>
        <end position="882"/>
    </location>
</feature>
<feature type="domain" description="Laminin G" evidence="17">
    <location>
        <begin position="2269"/>
        <end position="2403"/>
    </location>
</feature>
<evidence type="ECO:0000313" key="22">
    <source>
        <dbReference type="Proteomes" id="UP001221898"/>
    </source>
</evidence>
<dbReference type="FunFam" id="2.170.300.10:FF:000026">
    <property type="entry name" value="laminin subunit alpha-2 isoform X2"/>
    <property type="match status" value="1"/>
</dbReference>
<evidence type="ECO:0000256" key="2">
    <source>
        <dbReference type="ARBA" id="ARBA00004302"/>
    </source>
</evidence>
<dbReference type="FunFam" id="2.10.25.10:FF:000033">
    <property type="entry name" value="Laminin subunit alpha 2"/>
    <property type="match status" value="2"/>
</dbReference>
<keyword evidence="12 13" id="KW-0424">Laminin EGF-like domain</keyword>
<dbReference type="FunFam" id="2.10.25.10:FF:000069">
    <property type="entry name" value="Laminin subunit alpha 1"/>
    <property type="match status" value="1"/>
</dbReference>
<dbReference type="Pfam" id="PF06009">
    <property type="entry name" value="Laminin_II"/>
    <property type="match status" value="1"/>
</dbReference>
<evidence type="ECO:0000259" key="19">
    <source>
        <dbReference type="PROSITE" id="PS51115"/>
    </source>
</evidence>
<evidence type="ECO:0000256" key="16">
    <source>
        <dbReference type="SAM" id="SignalP"/>
    </source>
</evidence>
<dbReference type="Pfam" id="PF00052">
    <property type="entry name" value="Laminin_B"/>
    <property type="match status" value="2"/>
</dbReference>
<dbReference type="Gene3D" id="2.170.300.10">
    <property type="entry name" value="Tie2 ligand-binding domain superfamily"/>
    <property type="match status" value="1"/>
</dbReference>
<dbReference type="Pfam" id="PF00054">
    <property type="entry name" value="Laminin_G_1"/>
    <property type="match status" value="2"/>
</dbReference>
<keyword evidence="22" id="KW-1185">Reference proteome</keyword>
<dbReference type="PANTHER" id="PTHR10574">
    <property type="entry name" value="NETRIN/LAMININ-RELATED"/>
    <property type="match status" value="1"/>
</dbReference>
<dbReference type="PROSITE" id="PS50027">
    <property type="entry name" value="EGF_LAM_2"/>
    <property type="match status" value="10"/>
</dbReference>
<comment type="subcellular location">
    <subcellularLocation>
        <location evidence="2">Secreted</location>
        <location evidence="2">Extracellular space</location>
        <location evidence="2">Extracellular matrix</location>
        <location evidence="2">Basement membrane</location>
    </subcellularLocation>
</comment>
<keyword evidence="5 16" id="KW-0732">Signal</keyword>
<evidence type="ECO:0000259" key="20">
    <source>
        <dbReference type="PROSITE" id="PS51117"/>
    </source>
</evidence>
<feature type="domain" description="Laminin IV type A" evidence="19">
    <location>
        <begin position="1159"/>
        <end position="1352"/>
    </location>
</feature>
<feature type="domain" description="Laminin EGF-like" evidence="18">
    <location>
        <begin position="742"/>
        <end position="790"/>
    </location>
</feature>
<dbReference type="GO" id="GO:0007155">
    <property type="term" value="P:cell adhesion"/>
    <property type="evidence" value="ECO:0007669"/>
    <property type="project" value="UniProtKB-KW"/>
</dbReference>
<evidence type="ECO:0000256" key="13">
    <source>
        <dbReference type="PROSITE-ProRule" id="PRU00460"/>
    </source>
</evidence>
<dbReference type="FunFam" id="2.10.25.10:FF:000106">
    <property type="entry name" value="Heparan sulfate proteoglycan 2"/>
    <property type="match status" value="1"/>
</dbReference>
<dbReference type="Pfam" id="PF00053">
    <property type="entry name" value="EGF_laminin"/>
    <property type="match status" value="15"/>
</dbReference>
<keyword evidence="11" id="KW-0325">Glycoprotein</keyword>
<feature type="domain" description="Laminin EGF-like" evidence="18">
    <location>
        <begin position="1044"/>
        <end position="1089"/>
    </location>
</feature>
<evidence type="ECO:0000256" key="9">
    <source>
        <dbReference type="ARBA" id="ARBA00023054"/>
    </source>
</evidence>
<feature type="disulfide bond" evidence="13">
    <location>
        <begin position="1413"/>
        <end position="1422"/>
    </location>
</feature>
<dbReference type="InterPro" id="IPR056863">
    <property type="entry name" value="LMN_ATRN_NET-like_EGF"/>
</dbReference>
<feature type="disulfide bond" evidence="13">
    <location>
        <begin position="397"/>
        <end position="409"/>
    </location>
</feature>
<dbReference type="PROSITE" id="PS51115">
    <property type="entry name" value="LAMININ_IVA"/>
    <property type="match status" value="2"/>
</dbReference>
<dbReference type="GO" id="GO:0030155">
    <property type="term" value="P:regulation of cell adhesion"/>
    <property type="evidence" value="ECO:0007669"/>
    <property type="project" value="InterPro"/>
</dbReference>
<dbReference type="InterPro" id="IPR009254">
    <property type="entry name" value="Laminin_aI"/>
</dbReference>
<proteinExistence type="predicted"/>
<feature type="disulfide bond" evidence="13">
    <location>
        <begin position="923"/>
        <end position="932"/>
    </location>
</feature>
<dbReference type="InterPro" id="IPR010307">
    <property type="entry name" value="Laminin_dom_II"/>
</dbReference>
<keyword evidence="10 13" id="KW-1015">Disulfide bond</keyword>
<feature type="disulfide bond" evidence="13">
    <location>
        <begin position="885"/>
        <end position="899"/>
    </location>
</feature>
<feature type="domain" description="Laminin EGF-like" evidence="18">
    <location>
        <begin position="998"/>
        <end position="1043"/>
    </location>
</feature>
<dbReference type="Pfam" id="PF06008">
    <property type="entry name" value="Laminin_I"/>
    <property type="match status" value="1"/>
</dbReference>
<dbReference type="InterPro" id="IPR002049">
    <property type="entry name" value="LE_dom"/>
</dbReference>
<dbReference type="Gene3D" id="2.60.120.260">
    <property type="entry name" value="Galactose-binding domain-like"/>
    <property type="match status" value="1"/>
</dbReference>
<evidence type="ECO:0000256" key="15">
    <source>
        <dbReference type="SAM" id="MobiDB-lite"/>
    </source>
</evidence>
<feature type="domain" description="Laminin N-terminal" evidence="20">
    <location>
        <begin position="18"/>
        <end position="269"/>
    </location>
</feature>
<reference evidence="21" key="1">
    <citation type="journal article" date="2023" name="Science">
        <title>Genome structures resolve the early diversification of teleost fishes.</title>
        <authorList>
            <person name="Parey E."/>
            <person name="Louis A."/>
            <person name="Montfort J."/>
            <person name="Bouchez O."/>
            <person name="Roques C."/>
            <person name="Iampietro C."/>
            <person name="Lluch J."/>
            <person name="Castinel A."/>
            <person name="Donnadieu C."/>
            <person name="Desvignes T."/>
            <person name="Floi Bucao C."/>
            <person name="Jouanno E."/>
            <person name="Wen M."/>
            <person name="Mejri S."/>
            <person name="Dirks R."/>
            <person name="Jansen H."/>
            <person name="Henkel C."/>
            <person name="Chen W.J."/>
            <person name="Zahm M."/>
            <person name="Cabau C."/>
            <person name="Klopp C."/>
            <person name="Thompson A.W."/>
            <person name="Robinson-Rechavi M."/>
            <person name="Braasch I."/>
            <person name="Lecointre G."/>
            <person name="Bobe J."/>
            <person name="Postlethwait J.H."/>
            <person name="Berthelot C."/>
            <person name="Roest Crollius H."/>
            <person name="Guiguen Y."/>
        </authorList>
    </citation>
    <scope>NUCLEOTIDE SEQUENCE</scope>
    <source>
        <strain evidence="21">NC1722</strain>
    </source>
</reference>
<dbReference type="GO" id="GO:0043256">
    <property type="term" value="C:laminin complex"/>
    <property type="evidence" value="ECO:0007669"/>
    <property type="project" value="UniProtKB-ARBA"/>
</dbReference>
<evidence type="ECO:0000259" key="18">
    <source>
        <dbReference type="PROSITE" id="PS50027"/>
    </source>
</evidence>
<dbReference type="InterPro" id="IPR000742">
    <property type="entry name" value="EGF"/>
</dbReference>
<dbReference type="FunFam" id="2.10.25.10:FF:000188">
    <property type="entry name" value="Laminin subunit gamma 2"/>
    <property type="match status" value="1"/>
</dbReference>
<dbReference type="PRINTS" id="PR00011">
    <property type="entry name" value="EGFLAMININ"/>
</dbReference>
<feature type="disulfide bond" evidence="13">
    <location>
        <begin position="1065"/>
        <end position="1074"/>
    </location>
</feature>
<protein>
    <submittedName>
        <fullName evidence="21">Uncharacterized protein</fullName>
    </submittedName>
</protein>
<evidence type="ECO:0000256" key="7">
    <source>
        <dbReference type="ARBA" id="ARBA00022869"/>
    </source>
</evidence>
<dbReference type="Pfam" id="PF00055">
    <property type="entry name" value="Laminin_N"/>
    <property type="match status" value="1"/>
</dbReference>
<accession>A0AAD7W3N2</accession>
<gene>
    <name evidence="21" type="ORF">AAFF_G00232380</name>
</gene>
<dbReference type="GO" id="GO:0005576">
    <property type="term" value="C:extracellular region"/>
    <property type="evidence" value="ECO:0007669"/>
    <property type="project" value="UniProtKB-ARBA"/>
</dbReference>
<keyword evidence="3" id="KW-0964">Secreted</keyword>
<feature type="disulfide bond" evidence="13">
    <location>
        <begin position="1046"/>
        <end position="1063"/>
    </location>
</feature>
<dbReference type="Gene3D" id="2.60.120.200">
    <property type="match status" value="2"/>
</dbReference>
<dbReference type="SUPFAM" id="SSF57196">
    <property type="entry name" value="EGF/Laminin"/>
    <property type="match status" value="10"/>
</dbReference>
<dbReference type="CDD" id="cd00055">
    <property type="entry name" value="EGF_Lam"/>
    <property type="match status" value="14"/>
</dbReference>
<feature type="disulfide bond" evidence="13">
    <location>
        <begin position="971"/>
        <end position="980"/>
    </location>
</feature>
<dbReference type="InterPro" id="IPR050440">
    <property type="entry name" value="Laminin/Netrin_ECM"/>
</dbReference>
<feature type="disulfide bond" evidence="13">
    <location>
        <begin position="1016"/>
        <end position="1025"/>
    </location>
</feature>
<dbReference type="InterPro" id="IPR000034">
    <property type="entry name" value="Laminin_IV"/>
</dbReference>
<evidence type="ECO:0000256" key="11">
    <source>
        <dbReference type="ARBA" id="ARBA00023180"/>
    </source>
</evidence>
<comment type="caution">
    <text evidence="21">The sequence shown here is derived from an EMBL/GenBank/DDBJ whole genome shotgun (WGS) entry which is preliminary data.</text>
</comment>
<evidence type="ECO:0000256" key="6">
    <source>
        <dbReference type="ARBA" id="ARBA00022737"/>
    </source>
</evidence>
<feature type="region of interest" description="Disordered" evidence="15">
    <location>
        <begin position="2374"/>
        <end position="2403"/>
    </location>
</feature>
<dbReference type="GO" id="GO:0009888">
    <property type="term" value="P:tissue development"/>
    <property type="evidence" value="ECO:0007669"/>
    <property type="project" value="TreeGrafter"/>
</dbReference>
<evidence type="ECO:0000256" key="5">
    <source>
        <dbReference type="ARBA" id="ARBA00022729"/>
    </source>
</evidence>
<dbReference type="PANTHER" id="PTHR10574:SF409">
    <property type="entry name" value="LAMININ SUBUNIT ALPHA-1"/>
    <property type="match status" value="1"/>
</dbReference>
<feature type="coiled-coil region" evidence="14">
    <location>
        <begin position="2042"/>
        <end position="2076"/>
    </location>
</feature>
<evidence type="ECO:0000256" key="8">
    <source>
        <dbReference type="ARBA" id="ARBA00022889"/>
    </source>
</evidence>
<comment type="function">
    <text evidence="1">Binding to cells via a high affinity receptor, laminin is thought to mediate the attachment, migration and organization of cells into tissues during embryonic development by interacting with other extracellular matrix components.</text>
</comment>
<feature type="domain" description="Laminin IV type A" evidence="19">
    <location>
        <begin position="511"/>
        <end position="708"/>
    </location>
</feature>
<dbReference type="GO" id="GO:0007411">
    <property type="term" value="P:axon guidance"/>
    <property type="evidence" value="ECO:0007669"/>
    <property type="project" value="TreeGrafter"/>
</dbReference>
<feature type="domain" description="Laminin G" evidence="17">
    <location>
        <begin position="2081"/>
        <end position="2261"/>
    </location>
</feature>
<feature type="signal peptide" evidence="16">
    <location>
        <begin position="1"/>
        <end position="17"/>
    </location>
</feature>
<feature type="domain" description="Laminin EGF-like" evidence="18">
    <location>
        <begin position="454"/>
        <end position="501"/>
    </location>
</feature>
<feature type="disulfide bond" evidence="13">
    <location>
        <begin position="1119"/>
        <end position="1128"/>
    </location>
</feature>
<feature type="domain" description="Laminin EGF-like" evidence="18">
    <location>
        <begin position="849"/>
        <end position="901"/>
    </location>
</feature>
<feature type="compositionally biased region" description="Basic residues" evidence="15">
    <location>
        <begin position="2379"/>
        <end position="2391"/>
    </location>
</feature>
<feature type="disulfide bond" evidence="13">
    <location>
        <begin position="902"/>
        <end position="914"/>
    </location>
</feature>
<sequence>MRSYLAIVLLNACSVMCQHTGLFPAILNLASNAEISTNATCGETQPEMYCKLVEHVPDRRLPDPQCQMCDSHSTNTEEQHPITNAIDGTNQWWQSPSIKNGHRFHWVTITLDLRQIFQVAYIIVKAANSPRPGNWILERSMDGVEFRPWQYYATSDTECLTRYNVTTRRGPPIYRRNDEVVCTSYYSRLLPLENGEIHTSLINRRPSAGDLSPELLEFTSARYIRLRLQRVRTLNADLMTLSHRHPNQVDRIVTRRYYYSIKDISVGGMCICHGHALSCPWNPVSKRLQCACEHNTCGESCNKCCPGYLQELWQPGTFSDSNVCQKCNCNNKSGDCYYNQTVADSKLSMDARGRWAGGGVCLNCSQHTAGTNCETCTDGYFRLQEVSPYDDYPCAECSCHPIGSLHPKCVKDDTHAKPEQGLRPGQCPCREGFTGERCDHCASGRRDFPLCARCNCSLDGSLNTDPCAECVCKENVADLRCDHCKSGYYNLQGSNPKGCTECFCFGVTDVCESAPWTTIQVVKTDGSLLPAPQRDCDFTTSRSKVDNHTTNGNLTGSGSRKPHFLSSWVAPKQFLGNKLAAYGGLLNYTVSYNVPMGNVDKSLLFLFDVIIEGNGMTLRQAVGQQLRLAPQGEQHVAMEMTPWNFVDHLAGRVAKGDDLMIILANVTELRVCASINASTSGILRLHTLSLEMGDPSGTTPRLSHSVELCSCPQGHTGTSCEDCISGFYRAGGVLFGGTCLRCECNSHASQCDSNGTCLGCNHNTAGSRCGRCQAGFYGDPSVGTAEDCQRCACPLTVASNNFSPTCYLSATGEVTCDQCQQGYTGAHCEWCTDGYYGDPTFPWQGCGLCDCHGNVDPLEPGHCDPSTGECLKCVDHTAGQHCEQCRDGYFGDAIVAKDCQTCGCHGYGSNSSICDVTTGRCSCRPNVVGEKCNHCKAEHHGLLSGTGCVACNCSCEGSVSQECDEGGGCHCYPGVTGHKCNRCQHGFYNFQGLGCTVCDCDHAHGNCDPETGRCICPPHTRGEKCELCEEGHWGHDSVTGCKHCDCSGAGCLASQCDLTSGRCRCRPGFSGEKCDRCAVGFRAFPECTACNCNANGTQEEYCDEGLGVCGCEEAGNCACKDNVGGRGCDECKRGTFGLTNHNPAGCSRCFCSGVSSSCMERGGLVRVSITLGAGQVQLCSVSQRSLNGCLESLQNLSVLTNANLPQSSYWRLPAQFLGMQLMSYGGKLAYATSFASLNGTGQANSDPQLLMGGGRLRKVIMYLDWPAPPIRVKTSQEIPLTEAKWKYFNSVSDRVVTRLDFMSVLSNIEYILIKASYGRGTQQSRLLNVTMATAVDAEKGPAGGEVARLIEVCECPPVYTGLSCQECALGYYRQQFAEKNLKGHYTLARPCVPCQCHNHSLSCDPDTGKCQDCQHNTVGEQCNLCAPGHYGKVKGSISDCSLCACPRGNKKSFSPTCILEGISDFHCDSCERGYEGQHCQRCSAGYHGNPLAPNGRCRPCRCSVAGSLHPSCDPLTGRCRCRAGARGHLCRGCEKRHVLLGGLCVPCNDQCTRALLGKVAGLECSVRPLNLTGVVAAPYSLFRHLTNITNEIKILSSPRKDVTSVLQRVEEQLADLPEDITRLQHRADQLFGDGEDLAQSTEQSLNQSRELLELITVAQVSFQAWEAVRSLNGTLDEASSIHGEGQVASMLENMRKMDYAHSNITVSNELSSAEAALQQVMRKYHRPQQAAGVLAKTLAASLSKGDLQLQSAWTLLTTARNHSSHTFLLLGNISTTLEKLQDLNHSVFSVTREVGVELGAAQDLLLKALAMGEGVVNATSPRGELDHWMSQLRKRMDVLEASRVVVVDLLHRAEDHVQGLNVDPWPIHSAVYGLRDVCLDGGAASRLTSAIAEAERLAESTGLAATSTLQLTVLSEEGSVTGTAARAVQRSTKILAASLALSNKTAFFIADSAHTKKRQGWIGDSVRNINSSLPATPTHILESSLANSTSEGRLVANRKAEMANASLLLAQHRMDDLSQQLEKSTVAVALANDNMRSTNELVSATEKNVRAAEFEVREMERNLSEIRELIGQARQQASSIKVGMSVDGDCVRAYRPEISSSNFNTLTMTVKTSQPDNLLFYMGSNYSVDFMALEMHHGKVTFLWDLGSGYAELEYPDVQINNSKWHHIHATRFGKQGSLMIQEVMSDQKPAVRTASSPGSATVLGVNQSTLIFVGSPAGQIKKSPAVKMTNFTGCLGEVSLNGKNIGLWNYAMKQGPCRGCFMSLQAEEPSFHFDGNGFSVVEKSLRSTATHAVLLFKTFSPNGLLLYLASNGTRDFLSIELVEGKLQLTFDLGSGALTLTSTKAYNMGKWYRITLLRTRQKGILVVMDAQVPSGQRPKPLHSRPHLHRRGAPGMAIRPKPLH</sequence>
<dbReference type="FunFam" id="2.10.25.10:FF:000051">
    <property type="entry name" value="Laminin subunit alpha 4"/>
    <property type="match status" value="1"/>
</dbReference>
<dbReference type="Proteomes" id="UP001221898">
    <property type="component" value="Unassembled WGS sequence"/>
</dbReference>
<dbReference type="Gene3D" id="2.10.25.10">
    <property type="entry name" value="Laminin"/>
    <property type="match status" value="13"/>
</dbReference>
<keyword evidence="8" id="KW-0130">Cell adhesion</keyword>
<dbReference type="GO" id="GO:0005102">
    <property type="term" value="F:signaling receptor binding"/>
    <property type="evidence" value="ECO:0007669"/>
    <property type="project" value="InterPro"/>
</dbReference>
<dbReference type="InterPro" id="IPR013320">
    <property type="entry name" value="ConA-like_dom_sf"/>
</dbReference>
<feature type="disulfide bond" evidence="13">
    <location>
        <begin position="1044"/>
        <end position="1056"/>
    </location>
</feature>
<keyword evidence="9 14" id="KW-0175">Coiled coil</keyword>
<feature type="domain" description="Laminin EGF-like" evidence="18">
    <location>
        <begin position="1090"/>
        <end position="1148"/>
    </location>
</feature>
<dbReference type="FunFam" id="2.10.25.10:FF:000189">
    <property type="entry name" value="Laminin subunit alpha 2"/>
    <property type="match status" value="1"/>
</dbReference>
<dbReference type="PROSITE" id="PS01248">
    <property type="entry name" value="EGF_LAM_1"/>
    <property type="match status" value="5"/>
</dbReference>
<feature type="domain" description="Laminin EGF-like" evidence="18">
    <location>
        <begin position="397"/>
        <end position="453"/>
    </location>
</feature>
<name>A0AAD7W3N2_9TELE</name>
<feature type="disulfide bond" evidence="13">
    <location>
        <begin position="429"/>
        <end position="438"/>
    </location>
</feature>
<dbReference type="SMART" id="SM00180">
    <property type="entry name" value="EGF_Lam"/>
    <property type="match status" value="15"/>
</dbReference>
<keyword evidence="6" id="KW-0677">Repeat</keyword>
<dbReference type="PROSITE" id="PS51117">
    <property type="entry name" value="LAMININ_NTER"/>
    <property type="match status" value="1"/>
</dbReference>
<evidence type="ECO:0000259" key="17">
    <source>
        <dbReference type="PROSITE" id="PS50025"/>
    </source>
</evidence>
<feature type="domain" description="Laminin EGF-like" evidence="18">
    <location>
        <begin position="1394"/>
        <end position="1442"/>
    </location>
</feature>
<dbReference type="EMBL" id="JAINUG010000304">
    <property type="protein sequence ID" value="KAJ8379009.1"/>
    <property type="molecule type" value="Genomic_DNA"/>
</dbReference>
<dbReference type="FunFam" id="2.10.25.10:FF:000094">
    <property type="entry name" value="Laminin subunit alpha-2"/>
    <property type="match status" value="1"/>
</dbReference>
<dbReference type="InterPro" id="IPR008211">
    <property type="entry name" value="Laminin_N"/>
</dbReference>
<evidence type="ECO:0000256" key="1">
    <source>
        <dbReference type="ARBA" id="ARBA00002418"/>
    </source>
</evidence>
<comment type="caution">
    <text evidence="13">Lacks conserved residue(s) required for the propagation of feature annotation.</text>
</comment>
<dbReference type="GO" id="GO:0009887">
    <property type="term" value="P:animal organ morphogenesis"/>
    <property type="evidence" value="ECO:0007669"/>
    <property type="project" value="TreeGrafter"/>
</dbReference>
<dbReference type="FunFam" id="2.10.25.10:FF:000082">
    <property type="entry name" value="Laminin subunit alpha 1"/>
    <property type="match status" value="2"/>
</dbReference>
<dbReference type="SMART" id="SM00281">
    <property type="entry name" value="LamB"/>
    <property type="match status" value="2"/>
</dbReference>
<dbReference type="PROSITE" id="PS50025">
    <property type="entry name" value="LAM_G_DOMAIN"/>
    <property type="match status" value="2"/>
</dbReference>
<feature type="disulfide bond" evidence="13">
    <location>
        <begin position="760"/>
        <end position="769"/>
    </location>
</feature>
<dbReference type="SMART" id="SM00136">
    <property type="entry name" value="LamNT"/>
    <property type="match status" value="1"/>
</dbReference>
<evidence type="ECO:0000256" key="14">
    <source>
        <dbReference type="SAM" id="Coils"/>
    </source>
</evidence>
<dbReference type="CDD" id="cd00110">
    <property type="entry name" value="LamG"/>
    <property type="match status" value="2"/>
</dbReference>
<dbReference type="SUPFAM" id="SSF49899">
    <property type="entry name" value="Concanavalin A-like lectins/glucanases"/>
    <property type="match status" value="2"/>
</dbReference>
<dbReference type="GO" id="GO:0045995">
    <property type="term" value="P:regulation of embryonic development"/>
    <property type="evidence" value="ECO:0007669"/>
    <property type="project" value="InterPro"/>
</dbReference>
<feature type="disulfide bond" evidence="13">
    <location>
        <begin position="472"/>
        <end position="481"/>
    </location>
</feature>
<feature type="domain" description="Laminin EGF-like" evidence="18">
    <location>
        <begin position="951"/>
        <end position="997"/>
    </location>
</feature>
<evidence type="ECO:0000256" key="3">
    <source>
        <dbReference type="ARBA" id="ARBA00022525"/>
    </source>
</evidence>
<dbReference type="SMART" id="SM00282">
    <property type="entry name" value="LamG"/>
    <property type="match status" value="2"/>
</dbReference>
<evidence type="ECO:0000256" key="4">
    <source>
        <dbReference type="ARBA" id="ARBA00022530"/>
    </source>
</evidence>
<dbReference type="SMART" id="SM00181">
    <property type="entry name" value="EGF"/>
    <property type="match status" value="9"/>
</dbReference>
<evidence type="ECO:0000256" key="12">
    <source>
        <dbReference type="ARBA" id="ARBA00023292"/>
    </source>
</evidence>